<dbReference type="EnsemblBacteria" id="ABF91142">
    <property type="protein sequence ID" value="ABF91142"/>
    <property type="gene ID" value="MXAN_5968"/>
</dbReference>
<dbReference type="Pfam" id="PF04446">
    <property type="entry name" value="Thg1"/>
    <property type="match status" value="1"/>
</dbReference>
<dbReference type="BRENDA" id="2.7.7.79">
    <property type="organism ID" value="3551"/>
</dbReference>
<keyword evidence="7" id="KW-0479">Metal-binding</keyword>
<dbReference type="Gene3D" id="3.30.70.3000">
    <property type="match status" value="1"/>
</dbReference>
<dbReference type="InterPro" id="IPR038469">
    <property type="entry name" value="tRNAHis_GuaTrfase_Thg1_sf"/>
</dbReference>
<dbReference type="STRING" id="246197.MXAN_5968"/>
<sequence>MAFASNPGWRNPMDPDELAARARQGEVFHGQRMLPGAWVVLRVDGRGFSRFTEARYEKPFDPVFHQFMVRTASVMLEELQGVYAYTQSDEISVLFRPDWALFDRSVEKVVSLAAGLASATFTHAAGVPAVFDGRAWLGASERAVLDYFIWRQADGSRCSLHGWCYWTLRKEGRSAAQATRELDGKPVSYKNELLFQRGINFNDVPLWQRRGSGVWWEAYQKEGVDPRDGRRTQTLRRRLKVDSELPMKEAYEHLVRGLLAAPGAEAD</sequence>
<evidence type="ECO:0000256" key="6">
    <source>
        <dbReference type="ARBA" id="ARBA00022695"/>
    </source>
</evidence>
<dbReference type="HOGENOM" id="CLU_044271_3_1_7"/>
<evidence type="ECO:0000256" key="3">
    <source>
        <dbReference type="ARBA" id="ARBA00012511"/>
    </source>
</evidence>
<evidence type="ECO:0000259" key="11">
    <source>
        <dbReference type="Pfam" id="PF04446"/>
    </source>
</evidence>
<feature type="domain" description="tRNAHis guanylyltransferase catalytic" evidence="11">
    <location>
        <begin position="26"/>
        <end position="125"/>
    </location>
</feature>
<gene>
    <name evidence="13" type="ordered locus">MXAN_5968</name>
</gene>
<evidence type="ECO:0000256" key="8">
    <source>
        <dbReference type="ARBA" id="ARBA00022741"/>
    </source>
</evidence>
<dbReference type="eggNOG" id="COG4021">
    <property type="taxonomic scope" value="Bacteria"/>
</dbReference>
<protein>
    <recommendedName>
        <fullName evidence="3">tRNA(His) guanylyltransferase</fullName>
        <ecNumber evidence="3">2.7.7.79</ecNumber>
    </recommendedName>
</protein>
<dbReference type="GO" id="GO:0000287">
    <property type="term" value="F:magnesium ion binding"/>
    <property type="evidence" value="ECO:0007669"/>
    <property type="project" value="InterPro"/>
</dbReference>
<dbReference type="GO" id="GO:0008193">
    <property type="term" value="F:tRNA guanylyltransferase activity"/>
    <property type="evidence" value="ECO:0007669"/>
    <property type="project" value="UniProtKB-EC"/>
</dbReference>
<evidence type="ECO:0000256" key="9">
    <source>
        <dbReference type="ARBA" id="ARBA00022842"/>
    </source>
</evidence>
<dbReference type="InterPro" id="IPR025845">
    <property type="entry name" value="Thg1_C_dom"/>
</dbReference>
<keyword evidence="4" id="KW-0808">Transferase</keyword>
<evidence type="ECO:0000256" key="1">
    <source>
        <dbReference type="ARBA" id="ARBA00001946"/>
    </source>
</evidence>
<dbReference type="EC" id="2.7.7.79" evidence="3"/>
<proteinExistence type="inferred from homology"/>
<keyword evidence="14" id="KW-1185">Reference proteome</keyword>
<keyword evidence="6 13" id="KW-0548">Nucleotidyltransferase</keyword>
<organism evidence="13 14">
    <name type="scientific">Myxococcus xanthus (strain DK1622)</name>
    <dbReference type="NCBI Taxonomy" id="246197"/>
    <lineage>
        <taxon>Bacteria</taxon>
        <taxon>Pseudomonadati</taxon>
        <taxon>Myxococcota</taxon>
        <taxon>Myxococcia</taxon>
        <taxon>Myxococcales</taxon>
        <taxon>Cystobacterineae</taxon>
        <taxon>Myxococcaceae</taxon>
        <taxon>Myxococcus</taxon>
    </lineage>
</organism>
<comment type="similarity">
    <text evidence="2">Belongs to the tRNA(His) guanylyltransferase family.</text>
</comment>
<keyword evidence="8" id="KW-0547">Nucleotide-binding</keyword>
<dbReference type="PANTHER" id="PTHR12729">
    <property type="entry name" value="TRNA(HIS) GUANYLYLTRANSFERASE-RELATED"/>
    <property type="match status" value="1"/>
</dbReference>
<dbReference type="KEGG" id="mxa:MXAN_5968"/>
<dbReference type="InterPro" id="IPR007537">
    <property type="entry name" value="tRNAHis_GuaTrfase_Thg1"/>
</dbReference>
<evidence type="ECO:0000313" key="14">
    <source>
        <dbReference type="Proteomes" id="UP000002402"/>
    </source>
</evidence>
<dbReference type="GO" id="GO:0006400">
    <property type="term" value="P:tRNA modification"/>
    <property type="evidence" value="ECO:0007669"/>
    <property type="project" value="InterPro"/>
</dbReference>
<reference evidence="13 14" key="1">
    <citation type="journal article" date="2006" name="Proc. Natl. Acad. Sci. U.S.A.">
        <title>Evolution of sensory complexity recorded in a myxobacterial genome.</title>
        <authorList>
            <person name="Goldman B.S."/>
            <person name="Nierman W.C."/>
            <person name="Kaiser D."/>
            <person name="Slater S.C."/>
            <person name="Durkin A.S."/>
            <person name="Eisen J.A."/>
            <person name="Ronning C.M."/>
            <person name="Barbazuk W.B."/>
            <person name="Blanchard M."/>
            <person name="Field C."/>
            <person name="Halling C."/>
            <person name="Hinkle G."/>
            <person name="Iartchuk O."/>
            <person name="Kim H.S."/>
            <person name="Mackenzie C."/>
            <person name="Madupu R."/>
            <person name="Miller N."/>
            <person name="Shvartsbeyn A."/>
            <person name="Sullivan S.A."/>
            <person name="Vaudin M."/>
            <person name="Wiegand R."/>
            <person name="Kaplan H.B."/>
        </authorList>
    </citation>
    <scope>NUCLEOTIDE SEQUENCE [LARGE SCALE GENOMIC DNA]</scope>
    <source>
        <strain evidence="14">DK1622</strain>
    </source>
</reference>
<evidence type="ECO:0000256" key="10">
    <source>
        <dbReference type="ARBA" id="ARBA00023134"/>
    </source>
</evidence>
<evidence type="ECO:0000256" key="5">
    <source>
        <dbReference type="ARBA" id="ARBA00022694"/>
    </source>
</evidence>
<dbReference type="Proteomes" id="UP000002402">
    <property type="component" value="Chromosome"/>
</dbReference>
<dbReference type="InterPro" id="IPR024956">
    <property type="entry name" value="tRNAHis_GuaTrfase_cat"/>
</dbReference>
<dbReference type="AlphaFoldDB" id="Q1CZS0"/>
<accession>Q1CZS0</accession>
<dbReference type="GO" id="GO:0005525">
    <property type="term" value="F:GTP binding"/>
    <property type="evidence" value="ECO:0007669"/>
    <property type="project" value="UniProtKB-KW"/>
</dbReference>
<dbReference type="PANTHER" id="PTHR12729:SF6">
    <property type="entry name" value="TRNA(HIS) GUANYLYLTRANSFERASE-RELATED"/>
    <property type="match status" value="1"/>
</dbReference>
<name>Q1CZS0_MYXXD</name>
<evidence type="ECO:0000256" key="2">
    <source>
        <dbReference type="ARBA" id="ARBA00010113"/>
    </source>
</evidence>
<evidence type="ECO:0000256" key="4">
    <source>
        <dbReference type="ARBA" id="ARBA00022679"/>
    </source>
</evidence>
<evidence type="ECO:0000259" key="12">
    <source>
        <dbReference type="Pfam" id="PF14413"/>
    </source>
</evidence>
<dbReference type="EMBL" id="CP000113">
    <property type="protein sequence ID" value="ABF91142.1"/>
    <property type="molecule type" value="Genomic_DNA"/>
</dbReference>
<feature type="domain" description="Thg1 C-terminal" evidence="12">
    <location>
        <begin position="143"/>
        <end position="235"/>
    </location>
</feature>
<comment type="cofactor">
    <cofactor evidence="1">
        <name>Mg(2+)</name>
        <dbReference type="ChEBI" id="CHEBI:18420"/>
    </cofactor>
</comment>
<keyword evidence="5" id="KW-0819">tRNA processing</keyword>
<keyword evidence="10" id="KW-0342">GTP-binding</keyword>
<dbReference type="Pfam" id="PF14413">
    <property type="entry name" value="Thg1C"/>
    <property type="match status" value="1"/>
</dbReference>
<evidence type="ECO:0000313" key="13">
    <source>
        <dbReference type="EMBL" id="ABF91142.1"/>
    </source>
</evidence>
<keyword evidence="9" id="KW-0460">Magnesium</keyword>
<evidence type="ECO:0000256" key="7">
    <source>
        <dbReference type="ARBA" id="ARBA00022723"/>
    </source>
</evidence>